<dbReference type="AlphaFoldDB" id="A0AAW0JKK6"/>
<reference evidence="2 3" key="1">
    <citation type="journal article" date="2023" name="bioRxiv">
        <title>Conserved and derived expression patterns and positive selection on dental genes reveal complex evolutionary context of ever-growing rodent molars.</title>
        <authorList>
            <person name="Calamari Z.T."/>
            <person name="Song A."/>
            <person name="Cohen E."/>
            <person name="Akter M."/>
            <person name="Roy R.D."/>
            <person name="Hallikas O."/>
            <person name="Christensen M.M."/>
            <person name="Li P."/>
            <person name="Marangoni P."/>
            <person name="Jernvall J."/>
            <person name="Klein O.D."/>
        </authorList>
    </citation>
    <scope>NUCLEOTIDE SEQUENCE [LARGE SCALE GENOMIC DNA]</scope>
    <source>
        <strain evidence="2">V071</strain>
    </source>
</reference>
<proteinExistence type="predicted"/>
<keyword evidence="3" id="KW-1185">Reference proteome</keyword>
<name>A0AAW0JKK6_MYOGA</name>
<comment type="caution">
    <text evidence="2">The sequence shown here is derived from an EMBL/GenBank/DDBJ whole genome shotgun (WGS) entry which is preliminary data.</text>
</comment>
<dbReference type="Proteomes" id="UP001488838">
    <property type="component" value="Unassembled WGS sequence"/>
</dbReference>
<protein>
    <submittedName>
        <fullName evidence="2">Uncharacterized protein</fullName>
    </submittedName>
</protein>
<organism evidence="2 3">
    <name type="scientific">Myodes glareolus</name>
    <name type="common">Bank vole</name>
    <name type="synonym">Clethrionomys glareolus</name>
    <dbReference type="NCBI Taxonomy" id="447135"/>
    <lineage>
        <taxon>Eukaryota</taxon>
        <taxon>Metazoa</taxon>
        <taxon>Chordata</taxon>
        <taxon>Craniata</taxon>
        <taxon>Vertebrata</taxon>
        <taxon>Euteleostomi</taxon>
        <taxon>Mammalia</taxon>
        <taxon>Eutheria</taxon>
        <taxon>Euarchontoglires</taxon>
        <taxon>Glires</taxon>
        <taxon>Rodentia</taxon>
        <taxon>Myomorpha</taxon>
        <taxon>Muroidea</taxon>
        <taxon>Cricetidae</taxon>
        <taxon>Arvicolinae</taxon>
        <taxon>Myodes</taxon>
    </lineage>
</organism>
<gene>
    <name evidence="2" type="ORF">U0070_026472</name>
</gene>
<feature type="compositionally biased region" description="Polar residues" evidence="1">
    <location>
        <begin position="19"/>
        <end position="36"/>
    </location>
</feature>
<feature type="region of interest" description="Disordered" evidence="1">
    <location>
        <begin position="18"/>
        <end position="37"/>
    </location>
</feature>
<evidence type="ECO:0000313" key="3">
    <source>
        <dbReference type="Proteomes" id="UP001488838"/>
    </source>
</evidence>
<evidence type="ECO:0000256" key="1">
    <source>
        <dbReference type="SAM" id="MobiDB-lite"/>
    </source>
</evidence>
<dbReference type="EMBL" id="JBBHLL010000032">
    <property type="protein sequence ID" value="KAK7826876.1"/>
    <property type="molecule type" value="Genomic_DNA"/>
</dbReference>
<accession>A0AAW0JKK6</accession>
<evidence type="ECO:0000313" key="2">
    <source>
        <dbReference type="EMBL" id="KAK7826876.1"/>
    </source>
</evidence>
<sequence>MWSRRAWRNKAGEGLVTILSGTPQSGTAGSKRSSSDFYVRPSPGPTDITFLVQGLQGLGEEHLLQPNLGKMLLQGNLRVLRGSATFKQGPAARLPNPARASLGESSQTRLAPALMKDKTGCSANLVVWAEALQEVVTQPISEQTHLHSLKWKTKVPRRVLAVDRCLLKRKAIIFLQNFIPDREHEPCKKALAWSPHTLMATAQRSVLPFPSPALLLNRRPYNQRLPFPEQAHVLPLSNELDNPNSNSSLPCTQTYLPGLEWTWAGTGENNGALAGGTMLSGCHQNRASTCFPFCGAYELVPVYSTRRCKRNSQVQDPKGTVQCGLDRACYGRAVANNGDLPMLPWLSIDVSAVVMTTLTSLRYVSAVVKSILIGIQ</sequence>